<reference evidence="2 3" key="1">
    <citation type="submission" date="2021-01" db="EMBL/GenBank/DDBJ databases">
        <title>Genomic Encyclopedia of Type Strains, Phase IV (KMG-IV): sequencing the most valuable type-strain genomes for metagenomic binning, comparative biology and taxonomic classification.</title>
        <authorList>
            <person name="Goeker M."/>
        </authorList>
    </citation>
    <scope>NUCLEOTIDE SEQUENCE [LARGE SCALE GENOMIC DNA]</scope>
    <source>
        <strain evidence="2 3">DSM 25540</strain>
    </source>
</reference>
<dbReference type="Gene3D" id="1.20.120.450">
    <property type="entry name" value="dinb family like domain"/>
    <property type="match status" value="1"/>
</dbReference>
<dbReference type="EMBL" id="JAFBEC010000001">
    <property type="protein sequence ID" value="MBM7630940.1"/>
    <property type="molecule type" value="Genomic_DNA"/>
</dbReference>
<dbReference type="InterPro" id="IPR024775">
    <property type="entry name" value="DinB-like"/>
</dbReference>
<comment type="caution">
    <text evidence="2">The sequence shown here is derived from an EMBL/GenBank/DDBJ whole genome shotgun (WGS) entry which is preliminary data.</text>
</comment>
<dbReference type="SUPFAM" id="SSF109854">
    <property type="entry name" value="DinB/YfiT-like putative metalloenzymes"/>
    <property type="match status" value="1"/>
</dbReference>
<dbReference type="RefSeq" id="WP_204695103.1">
    <property type="nucleotide sequence ID" value="NZ_JAFBEC010000001.1"/>
</dbReference>
<dbReference type="Proteomes" id="UP000741863">
    <property type="component" value="Unassembled WGS sequence"/>
</dbReference>
<dbReference type="InterPro" id="IPR034660">
    <property type="entry name" value="DinB/YfiT-like"/>
</dbReference>
<evidence type="ECO:0000313" key="3">
    <source>
        <dbReference type="Proteomes" id="UP000741863"/>
    </source>
</evidence>
<dbReference type="Pfam" id="PF12867">
    <property type="entry name" value="DinB_2"/>
    <property type="match status" value="1"/>
</dbReference>
<evidence type="ECO:0000313" key="2">
    <source>
        <dbReference type="EMBL" id="MBM7630940.1"/>
    </source>
</evidence>
<gene>
    <name evidence="2" type="ORF">JOD17_000031</name>
</gene>
<accession>A0ABS2P795</accession>
<protein>
    <recommendedName>
        <fullName evidence="1">DinB-like domain-containing protein</fullName>
    </recommendedName>
</protein>
<proteinExistence type="predicted"/>
<feature type="domain" description="DinB-like" evidence="1">
    <location>
        <begin position="18"/>
        <end position="148"/>
    </location>
</feature>
<name>A0ABS2P795_9BACL</name>
<evidence type="ECO:0000259" key="1">
    <source>
        <dbReference type="Pfam" id="PF12867"/>
    </source>
</evidence>
<organism evidence="2 3">
    <name type="scientific">Geomicrobium sediminis</name>
    <dbReference type="NCBI Taxonomy" id="1347788"/>
    <lineage>
        <taxon>Bacteria</taxon>
        <taxon>Bacillati</taxon>
        <taxon>Bacillota</taxon>
        <taxon>Bacilli</taxon>
        <taxon>Bacillales</taxon>
        <taxon>Geomicrobium</taxon>
    </lineage>
</organism>
<sequence length="155" mass="18120">MNERKAEIVGHHRKTIEFVHSLHEVSEETWRMELGAGQWSVAEVIGHLIPWDEFVLQKRIPYLFTNEQLPKGPEATTLNNASAFKSRNEEKSATIRQFVSVRSNLLNAIHEISNNRWKEELLIGQTRLQLYDYFNGLAEHDLHHFAQVKRVVQHN</sequence>
<keyword evidence="3" id="KW-1185">Reference proteome</keyword>